<reference evidence="3 5" key="1">
    <citation type="submission" date="2023-03" db="EMBL/GenBank/DDBJ databases">
        <authorList>
            <person name="Shen W."/>
            <person name="Cai J."/>
        </authorList>
    </citation>
    <scope>NUCLEOTIDE SEQUENCE</scope>
    <source>
        <strain evidence="3">P55-2</strain>
        <strain evidence="2 5">P72-2</strain>
    </source>
</reference>
<dbReference type="AlphaFoldDB" id="A0AAW8THV9"/>
<dbReference type="Proteomes" id="UP001245561">
    <property type="component" value="Unassembled WGS sequence"/>
</dbReference>
<name>A0AAW8THV9_9ENTE</name>
<keyword evidence="1" id="KW-1133">Transmembrane helix</keyword>
<keyword evidence="1" id="KW-0812">Transmembrane</keyword>
<evidence type="ECO:0000313" key="5">
    <source>
        <dbReference type="Proteomes" id="UP001256547"/>
    </source>
</evidence>
<gene>
    <name evidence="3" type="ORF">P7D36_10085</name>
    <name evidence="2" type="ORF">P7D39_09770</name>
</gene>
<dbReference type="RefSeq" id="WP_137604202.1">
    <property type="nucleotide sequence ID" value="NZ_JARPYR010000019.1"/>
</dbReference>
<proteinExistence type="predicted"/>
<comment type="caution">
    <text evidence="3">The sequence shown here is derived from an EMBL/GenBank/DDBJ whole genome shotgun (WGS) entry which is preliminary data.</text>
</comment>
<sequence>MAYYGNDNDNFQNNNDNLNYALSEYSYDQKIAMLKLEIAKTNDHETRRRLEVLLNETIAEHDKKNKVYLIGFIIFFVLIGGFSVWLFLFYFPNKDTSAPYNQNATPIVSTSQSSESDTQVSVSETYQSNYDQSQEVENGLQNATPSQHTLAEQTRTVLENNQGFDRQVLNSISDDEIVALTAGYVTNSQLAQTADNLLAKYPNLKIEEKGITKDQFRRWVAQVWDRKHPISEETGLLNNPKLTLTLSTDSEGYATASIALVQSDTVDFYRINSNNELEESAHFAGEHVSPLDDHWVLVESQLPEDLKN</sequence>
<evidence type="ECO:0000313" key="2">
    <source>
        <dbReference type="EMBL" id="MDT2597286.1"/>
    </source>
</evidence>
<evidence type="ECO:0000313" key="4">
    <source>
        <dbReference type="Proteomes" id="UP001245561"/>
    </source>
</evidence>
<feature type="transmembrane region" description="Helical" evidence="1">
    <location>
        <begin position="67"/>
        <end position="91"/>
    </location>
</feature>
<dbReference type="Proteomes" id="UP001256547">
    <property type="component" value="Unassembled WGS sequence"/>
</dbReference>
<dbReference type="EMBL" id="JARPYR010000019">
    <property type="protein sequence ID" value="MDT2597286.1"/>
    <property type="molecule type" value="Genomic_DNA"/>
</dbReference>
<protein>
    <recommendedName>
        <fullName evidence="6">Tim44-like domain-containing protein</fullName>
    </recommendedName>
</protein>
<evidence type="ECO:0000256" key="1">
    <source>
        <dbReference type="SAM" id="Phobius"/>
    </source>
</evidence>
<keyword evidence="5" id="KW-1185">Reference proteome</keyword>
<organism evidence="3 4">
    <name type="scientific">Enterococcus dongliensis</name>
    <dbReference type="NCBI Taxonomy" id="2559925"/>
    <lineage>
        <taxon>Bacteria</taxon>
        <taxon>Bacillati</taxon>
        <taxon>Bacillota</taxon>
        <taxon>Bacilli</taxon>
        <taxon>Lactobacillales</taxon>
        <taxon>Enterococcaceae</taxon>
        <taxon>Enterococcus</taxon>
    </lineage>
</organism>
<evidence type="ECO:0000313" key="3">
    <source>
        <dbReference type="EMBL" id="MDT2637841.1"/>
    </source>
</evidence>
<accession>A0AAW8THV9</accession>
<keyword evidence="1" id="KW-0472">Membrane</keyword>
<dbReference type="EMBL" id="JARPYT010000014">
    <property type="protein sequence ID" value="MDT2637841.1"/>
    <property type="molecule type" value="Genomic_DNA"/>
</dbReference>
<evidence type="ECO:0008006" key="6">
    <source>
        <dbReference type="Google" id="ProtNLM"/>
    </source>
</evidence>